<organism evidence="1 2">
    <name type="scientific">Clostridium tagluense</name>
    <dbReference type="NCBI Taxonomy" id="360422"/>
    <lineage>
        <taxon>Bacteria</taxon>
        <taxon>Bacillati</taxon>
        <taxon>Bacillota</taxon>
        <taxon>Clostridia</taxon>
        <taxon>Eubacteriales</taxon>
        <taxon>Clostridiaceae</taxon>
        <taxon>Clostridium</taxon>
    </lineage>
</organism>
<dbReference type="OrthoDB" id="1924315at2"/>
<proteinExistence type="predicted"/>
<gene>
    <name evidence="1" type="ORF">Ctaglu_34190</name>
</gene>
<name>A0A401UQK0_9CLOT</name>
<dbReference type="EMBL" id="BHYK01000022">
    <property type="protein sequence ID" value="GCD11796.1"/>
    <property type="molecule type" value="Genomic_DNA"/>
</dbReference>
<evidence type="ECO:0000313" key="1">
    <source>
        <dbReference type="EMBL" id="GCD11796.1"/>
    </source>
</evidence>
<accession>A0A401UQK0</accession>
<dbReference type="Proteomes" id="UP000287872">
    <property type="component" value="Unassembled WGS sequence"/>
</dbReference>
<evidence type="ECO:0000313" key="2">
    <source>
        <dbReference type="Proteomes" id="UP000287872"/>
    </source>
</evidence>
<comment type="caution">
    <text evidence="1">The sequence shown here is derived from an EMBL/GenBank/DDBJ whole genome shotgun (WGS) entry which is preliminary data.</text>
</comment>
<dbReference type="GeneID" id="77242604"/>
<dbReference type="AlphaFoldDB" id="A0A401UQK0"/>
<reference evidence="1 2" key="1">
    <citation type="submission" date="2018-11" db="EMBL/GenBank/DDBJ databases">
        <title>Genome sequencing and assembly of Clostridium tagluense strain A121.</title>
        <authorList>
            <person name="Murakami T."/>
            <person name="Segawa T."/>
            <person name="Shcherbakova V.A."/>
            <person name="Mori H."/>
            <person name="Yoshimura Y."/>
        </authorList>
    </citation>
    <scope>NUCLEOTIDE SEQUENCE [LARGE SCALE GENOMIC DNA]</scope>
    <source>
        <strain evidence="1 2">A121</strain>
    </source>
</reference>
<sequence length="99" mass="11968">MVAFKKMWEDVRLILSNKEYSEVEILERFNCGFTVKERDNIIFITRDDFVDFWCKLLYYNELSLEQVLKEDKSKPKYIYTIIKQLPYISENSGVIKLIQ</sequence>
<keyword evidence="2" id="KW-1185">Reference proteome</keyword>
<protein>
    <submittedName>
        <fullName evidence="1">Uncharacterized protein</fullName>
    </submittedName>
</protein>
<dbReference type="RefSeq" id="WP_125003926.1">
    <property type="nucleotide sequence ID" value="NZ_BHYK01000022.1"/>
</dbReference>